<protein>
    <recommendedName>
        <fullName evidence="1">ABM domain-containing protein</fullName>
    </recommendedName>
</protein>
<evidence type="ECO:0000259" key="1">
    <source>
        <dbReference type="PROSITE" id="PS51725"/>
    </source>
</evidence>
<accession>A0AAV5GFW1</accession>
<dbReference type="AlphaFoldDB" id="A0AAV5GFW1"/>
<sequence length="102" mass="10973">MPVTVRPKPGKSAELQRLLSAIRNFALSKLEPGCLSYRVVATPLGDGSDQVKEFVCIEEYEDEEAVQAHGIANPGVKDLVEALQAGEVFAEPPTILGPLKEV</sequence>
<dbReference type="InterPro" id="IPR011008">
    <property type="entry name" value="Dimeric_a/b-barrel"/>
</dbReference>
<name>A0AAV5GFW1_9BASI</name>
<feature type="domain" description="ABM" evidence="1">
    <location>
        <begin position="1"/>
        <end position="97"/>
    </location>
</feature>
<dbReference type="InterPro" id="IPR007138">
    <property type="entry name" value="ABM_dom"/>
</dbReference>
<organism evidence="2 3">
    <name type="scientific">Rhodotorula paludigena</name>
    <dbReference type="NCBI Taxonomy" id="86838"/>
    <lineage>
        <taxon>Eukaryota</taxon>
        <taxon>Fungi</taxon>
        <taxon>Dikarya</taxon>
        <taxon>Basidiomycota</taxon>
        <taxon>Pucciniomycotina</taxon>
        <taxon>Microbotryomycetes</taxon>
        <taxon>Sporidiobolales</taxon>
        <taxon>Sporidiobolaceae</taxon>
        <taxon>Rhodotorula</taxon>
    </lineage>
</organism>
<comment type="caution">
    <text evidence="2">The sequence shown here is derived from an EMBL/GenBank/DDBJ whole genome shotgun (WGS) entry which is preliminary data.</text>
</comment>
<reference evidence="2 3" key="1">
    <citation type="submission" date="2021-12" db="EMBL/GenBank/DDBJ databases">
        <title>High titer production of polyol ester of fatty acids by Rhodotorula paludigena BS15 towards product separation-free biomass refinery.</title>
        <authorList>
            <person name="Mano J."/>
            <person name="Ono H."/>
            <person name="Tanaka T."/>
            <person name="Naito K."/>
            <person name="Sushida H."/>
            <person name="Ike M."/>
            <person name="Tokuyasu K."/>
            <person name="Kitaoka M."/>
        </authorList>
    </citation>
    <scope>NUCLEOTIDE SEQUENCE [LARGE SCALE GENOMIC DNA]</scope>
    <source>
        <strain evidence="2 3">BS15</strain>
    </source>
</reference>
<evidence type="ECO:0000313" key="3">
    <source>
        <dbReference type="Proteomes" id="UP001342314"/>
    </source>
</evidence>
<dbReference type="Proteomes" id="UP001342314">
    <property type="component" value="Unassembled WGS sequence"/>
</dbReference>
<dbReference type="SUPFAM" id="SSF54909">
    <property type="entry name" value="Dimeric alpha+beta barrel"/>
    <property type="match status" value="1"/>
</dbReference>
<proteinExistence type="predicted"/>
<dbReference type="EMBL" id="BQKY01000008">
    <property type="protein sequence ID" value="GJN91356.1"/>
    <property type="molecule type" value="Genomic_DNA"/>
</dbReference>
<gene>
    <name evidence="2" type="ORF">Rhopal_004377-T1</name>
</gene>
<dbReference type="Gene3D" id="3.30.70.100">
    <property type="match status" value="1"/>
</dbReference>
<evidence type="ECO:0000313" key="2">
    <source>
        <dbReference type="EMBL" id="GJN91356.1"/>
    </source>
</evidence>
<dbReference type="Pfam" id="PF03992">
    <property type="entry name" value="ABM"/>
    <property type="match status" value="1"/>
</dbReference>
<dbReference type="PROSITE" id="PS51725">
    <property type="entry name" value="ABM"/>
    <property type="match status" value="1"/>
</dbReference>
<keyword evidence="3" id="KW-1185">Reference proteome</keyword>